<dbReference type="Pfam" id="PF25082">
    <property type="entry name" value="GIPC1_GH2"/>
    <property type="match status" value="1"/>
</dbReference>
<dbReference type="FunFam" id="2.30.42.10:FF:000097">
    <property type="entry name" value="PDZ domain-containing protein GIPC1 isoform 1"/>
    <property type="match status" value="1"/>
</dbReference>
<dbReference type="PANTHER" id="PTHR12259:SF1">
    <property type="entry name" value="GH21964P"/>
    <property type="match status" value="1"/>
</dbReference>
<sequence>MDRLLGGQIGLDDFICVHRKGQRKELEMTKTDQYLGLTITDNGNGYAFIKKVKEGSAAHQIKFIEAGDHIEKINNESMVGLRHFEVAKTLKDIELGSTFIIRLIEPFKNSFQSIGPRSESRKSSPSIAYGSGKETLRIRKKGPPVVESMPTEVVRAALEKINSLLESFMGINDNDLANEILDLGQQKSNPHDFVMAIDNSDLKEFGFSDNFIFDLWGAVTDAKAGRLAKI</sequence>
<dbReference type="InterPro" id="IPR001478">
    <property type="entry name" value="PDZ"/>
</dbReference>
<dbReference type="EMBL" id="CAJPIZ010002191">
    <property type="protein sequence ID" value="CAG2104671.1"/>
    <property type="molecule type" value="Genomic_DNA"/>
</dbReference>
<keyword evidence="4" id="KW-1185">Reference proteome</keyword>
<dbReference type="InterPro" id="IPR055349">
    <property type="entry name" value="GH2_GIPC"/>
</dbReference>
<protein>
    <recommendedName>
        <fullName evidence="2">PDZ domain-containing protein</fullName>
    </recommendedName>
</protein>
<dbReference type="InterPro" id="IPR017379">
    <property type="entry name" value="GIPC1/2/3"/>
</dbReference>
<feature type="domain" description="PDZ" evidence="2">
    <location>
        <begin position="25"/>
        <end position="92"/>
    </location>
</feature>
<dbReference type="InterPro" id="IPR036034">
    <property type="entry name" value="PDZ_sf"/>
</dbReference>
<dbReference type="PANTHER" id="PTHR12259">
    <property type="entry name" value="RGS-GAIP INTERACTING PROTEIN GIPC"/>
    <property type="match status" value="1"/>
</dbReference>
<proteinExistence type="inferred from homology"/>
<accession>A0A7R9KJX9</accession>
<organism evidence="3">
    <name type="scientific">Medioppia subpectinata</name>
    <dbReference type="NCBI Taxonomy" id="1979941"/>
    <lineage>
        <taxon>Eukaryota</taxon>
        <taxon>Metazoa</taxon>
        <taxon>Ecdysozoa</taxon>
        <taxon>Arthropoda</taxon>
        <taxon>Chelicerata</taxon>
        <taxon>Arachnida</taxon>
        <taxon>Acari</taxon>
        <taxon>Acariformes</taxon>
        <taxon>Sarcoptiformes</taxon>
        <taxon>Oribatida</taxon>
        <taxon>Brachypylina</taxon>
        <taxon>Oppioidea</taxon>
        <taxon>Oppiidae</taxon>
        <taxon>Medioppia</taxon>
    </lineage>
</organism>
<comment type="similarity">
    <text evidence="1">Belongs to the GIPC family.</text>
</comment>
<dbReference type="SMART" id="SM00228">
    <property type="entry name" value="PDZ"/>
    <property type="match status" value="1"/>
</dbReference>
<name>A0A7R9KJX9_9ACAR</name>
<dbReference type="PROSITE" id="PS50106">
    <property type="entry name" value="PDZ"/>
    <property type="match status" value="1"/>
</dbReference>
<gene>
    <name evidence="3" type="ORF">OSB1V03_LOCUS4686</name>
</gene>
<dbReference type="OrthoDB" id="6509831at2759"/>
<dbReference type="CDD" id="cd06707">
    <property type="entry name" value="PDZ_GIPC"/>
    <property type="match status" value="1"/>
</dbReference>
<dbReference type="CDD" id="cd21180">
    <property type="entry name" value="GH2_GIPC"/>
    <property type="match status" value="1"/>
</dbReference>
<dbReference type="SUPFAM" id="SSF50156">
    <property type="entry name" value="PDZ domain-like"/>
    <property type="match status" value="1"/>
</dbReference>
<dbReference type="Proteomes" id="UP000759131">
    <property type="component" value="Unassembled WGS sequence"/>
</dbReference>
<evidence type="ECO:0000313" key="3">
    <source>
        <dbReference type="EMBL" id="CAD7624241.1"/>
    </source>
</evidence>
<reference evidence="3" key="1">
    <citation type="submission" date="2020-11" db="EMBL/GenBank/DDBJ databases">
        <authorList>
            <person name="Tran Van P."/>
        </authorList>
    </citation>
    <scope>NUCLEOTIDE SEQUENCE</scope>
</reference>
<dbReference type="Pfam" id="PF00595">
    <property type="entry name" value="PDZ"/>
    <property type="match status" value="1"/>
</dbReference>
<evidence type="ECO:0000259" key="2">
    <source>
        <dbReference type="PROSITE" id="PS50106"/>
    </source>
</evidence>
<evidence type="ECO:0000256" key="1">
    <source>
        <dbReference type="ARBA" id="ARBA00009011"/>
    </source>
</evidence>
<dbReference type="Gene3D" id="2.30.42.10">
    <property type="match status" value="1"/>
</dbReference>
<dbReference type="EMBL" id="OC856766">
    <property type="protein sequence ID" value="CAD7624241.1"/>
    <property type="molecule type" value="Genomic_DNA"/>
</dbReference>
<dbReference type="AlphaFoldDB" id="A0A7R9KJX9"/>
<evidence type="ECO:0000313" key="4">
    <source>
        <dbReference type="Proteomes" id="UP000759131"/>
    </source>
</evidence>